<gene>
    <name evidence="4" type="ORF">NYR54_09745</name>
</gene>
<proteinExistence type="predicted"/>
<comment type="caution">
    <text evidence="4">The sequence shown here is derived from an EMBL/GenBank/DDBJ whole genome shotgun (WGS) entry which is preliminary data.</text>
</comment>
<reference evidence="4" key="1">
    <citation type="submission" date="2022-08" db="EMBL/GenBank/DDBJ databases">
        <title>Chelativorans sichuanense sp. nov., a paraffin oil-degrading bacterium isolated from a mixture of oil-based drill cuttings and paddy soil.</title>
        <authorList>
            <person name="Yu J."/>
            <person name="Liu H."/>
            <person name="Chen Q."/>
        </authorList>
    </citation>
    <scope>NUCLEOTIDE SEQUENCE</scope>
    <source>
        <strain evidence="4">SCAU 2101</strain>
    </source>
</reference>
<dbReference type="PROSITE" id="PS00584">
    <property type="entry name" value="PFKB_KINASES_2"/>
    <property type="match status" value="1"/>
</dbReference>
<keyword evidence="1" id="KW-0808">Transferase</keyword>
<keyword evidence="5" id="KW-1185">Reference proteome</keyword>
<dbReference type="InterPro" id="IPR011611">
    <property type="entry name" value="PfkB_dom"/>
</dbReference>
<dbReference type="SUPFAM" id="SSF53613">
    <property type="entry name" value="Ribokinase-like"/>
    <property type="match status" value="1"/>
</dbReference>
<dbReference type="Proteomes" id="UP001149009">
    <property type="component" value="Unassembled WGS sequence"/>
</dbReference>
<keyword evidence="2 4" id="KW-0418">Kinase</keyword>
<evidence type="ECO:0000313" key="4">
    <source>
        <dbReference type="EMBL" id="MCT8990571.1"/>
    </source>
</evidence>
<evidence type="ECO:0000313" key="5">
    <source>
        <dbReference type="Proteomes" id="UP001149009"/>
    </source>
</evidence>
<evidence type="ECO:0000256" key="1">
    <source>
        <dbReference type="ARBA" id="ARBA00022679"/>
    </source>
</evidence>
<dbReference type="EMBL" id="JAODNV010000010">
    <property type="protein sequence ID" value="MCT8990571.1"/>
    <property type="molecule type" value="Genomic_DNA"/>
</dbReference>
<name>A0A9X2X9C9_9HYPH</name>
<dbReference type="Pfam" id="PF00294">
    <property type="entry name" value="PfkB"/>
    <property type="match status" value="1"/>
</dbReference>
<dbReference type="InterPro" id="IPR029056">
    <property type="entry name" value="Ribokinase-like"/>
</dbReference>
<dbReference type="AlphaFoldDB" id="A0A9X2X9C9"/>
<dbReference type="InterPro" id="IPR002173">
    <property type="entry name" value="Carboh/pur_kinase_PfkB_CS"/>
</dbReference>
<dbReference type="PANTHER" id="PTHR42774">
    <property type="entry name" value="PHOSPHOTRANSFERASE SYSTEM TRANSPORT PROTEIN"/>
    <property type="match status" value="1"/>
</dbReference>
<evidence type="ECO:0000259" key="3">
    <source>
        <dbReference type="Pfam" id="PF00294"/>
    </source>
</evidence>
<sequence length="311" mass="32039">MPGPVAAGGAHRGGRIFFCGSATWDTIYRVERMPAGPGKVLPTAMVEIAHGMAASAAATAARLGGSASLISRIGSDAVGARIIADLEQAGVDCRHVRTFEGVGSPLSTVIVDAEGERLVVPFYPPGLGRETGWLPLEEIRTASAVLVDIRWPEGAAAVLDAAREADIPRVLDADVGEPSVIAALTERASHAVFSEPAALAVSGASNVPEAVRSLASRFSCFVAVTAGGEGCFWMDEAGEICQERPPRIKAVDTLAAGDVFHGAFVLGLTEGMPVRQLIRFANAAAALKCTVFGGRAGTPSRDQVEAALAAV</sequence>
<dbReference type="RefSeq" id="WP_261515453.1">
    <property type="nucleotide sequence ID" value="NZ_JAODNV010000010.1"/>
</dbReference>
<dbReference type="PANTHER" id="PTHR42774:SF3">
    <property type="entry name" value="KETOHEXOKINASE"/>
    <property type="match status" value="1"/>
</dbReference>
<dbReference type="GO" id="GO:0016301">
    <property type="term" value="F:kinase activity"/>
    <property type="evidence" value="ECO:0007669"/>
    <property type="project" value="UniProtKB-KW"/>
</dbReference>
<evidence type="ECO:0000256" key="2">
    <source>
        <dbReference type="ARBA" id="ARBA00022777"/>
    </source>
</evidence>
<organism evidence="4 5">
    <name type="scientific">Chelativorans petroleitrophicus</name>
    <dbReference type="NCBI Taxonomy" id="2975484"/>
    <lineage>
        <taxon>Bacteria</taxon>
        <taxon>Pseudomonadati</taxon>
        <taxon>Pseudomonadota</taxon>
        <taxon>Alphaproteobacteria</taxon>
        <taxon>Hyphomicrobiales</taxon>
        <taxon>Phyllobacteriaceae</taxon>
        <taxon>Chelativorans</taxon>
    </lineage>
</organism>
<dbReference type="Gene3D" id="3.40.1190.20">
    <property type="match status" value="1"/>
</dbReference>
<accession>A0A9X2X9C9</accession>
<feature type="domain" description="Carbohydrate kinase PfkB" evidence="3">
    <location>
        <begin position="18"/>
        <end position="300"/>
    </location>
</feature>
<protein>
    <submittedName>
        <fullName evidence="4">PfkB family carbohydrate kinase</fullName>
    </submittedName>
</protein>
<dbReference type="InterPro" id="IPR052562">
    <property type="entry name" value="Ketohexokinase-related"/>
</dbReference>